<sequence>MKKMKAVFSVLASVIFVSGLTACGGGSAPAPAAPAASGGTGSASTPAAPASPAPAPAPAEAKKQDPVSIRFAWWGDGKRHEKYNAIADLYEKQHPNVKIVREFGSFNDYWDKLATQTAGNNAPDVIGMHATYVADYARRNTLIDLGPYVTSGAINLKDFPPAVQEAGKVNGKTVMVAQGVTMTGWNYNSAMFDKLGVKYPDYNWTWDDFKAKAAELQKAIKDNGVWASVDGSNDITGVQVFARQRGKDLFNAEGKLGVNKDDMVAWFSLWDQLRKAKMIPDAATTEQYINVSLDQGLFVKGKVALAVFPFNQIPLYQNYIKDGEVRALRRPLDPQGKEGEFIEGAYLAVTSSSKNPKEAADFINFFVNNEEVVKIFKLEQGALGSSKANDLIKPLLSPPEQKTIDAIQTSLKTAGQLPLPPAGQGAVRTLLVETAQSIAFGQSTIEKGAQDFVDKAAAILNK</sequence>
<reference evidence="3 4" key="1">
    <citation type="submission" date="2019-02" db="EMBL/GenBank/DDBJ databases">
        <title>Paenibacillus sp. nov., isolated from surface-sterilized tissue of Thalictrum simplex L.</title>
        <authorList>
            <person name="Tuo L."/>
        </authorList>
    </citation>
    <scope>NUCLEOTIDE SEQUENCE [LARGE SCALE GENOMIC DNA]</scope>
    <source>
        <strain evidence="3 4">N2SHLJ1</strain>
    </source>
</reference>
<proteinExistence type="predicted"/>
<dbReference type="PANTHER" id="PTHR43649">
    <property type="entry name" value="ARABINOSE-BINDING PROTEIN-RELATED"/>
    <property type="match status" value="1"/>
</dbReference>
<dbReference type="Proteomes" id="UP000293142">
    <property type="component" value="Unassembled WGS sequence"/>
</dbReference>
<keyword evidence="4" id="KW-1185">Reference proteome</keyword>
<feature type="compositionally biased region" description="Low complexity" evidence="1">
    <location>
        <begin position="28"/>
        <end position="48"/>
    </location>
</feature>
<dbReference type="SUPFAM" id="SSF53850">
    <property type="entry name" value="Periplasmic binding protein-like II"/>
    <property type="match status" value="1"/>
</dbReference>
<evidence type="ECO:0000313" key="3">
    <source>
        <dbReference type="EMBL" id="TBL79461.1"/>
    </source>
</evidence>
<keyword evidence="2" id="KW-0732">Signal</keyword>
<gene>
    <name evidence="3" type="ORF">EYB31_11150</name>
</gene>
<comment type="caution">
    <text evidence="3">The sequence shown here is derived from an EMBL/GenBank/DDBJ whole genome shotgun (WGS) entry which is preliminary data.</text>
</comment>
<organism evidence="3 4">
    <name type="scientific">Paenibacillus thalictri</name>
    <dbReference type="NCBI Taxonomy" id="2527873"/>
    <lineage>
        <taxon>Bacteria</taxon>
        <taxon>Bacillati</taxon>
        <taxon>Bacillota</taxon>
        <taxon>Bacilli</taxon>
        <taxon>Bacillales</taxon>
        <taxon>Paenibacillaceae</taxon>
        <taxon>Paenibacillus</taxon>
    </lineage>
</organism>
<accession>A0A4Q9DWC7</accession>
<dbReference type="Pfam" id="PF01547">
    <property type="entry name" value="SBP_bac_1"/>
    <property type="match status" value="1"/>
</dbReference>
<dbReference type="AlphaFoldDB" id="A0A4Q9DWC7"/>
<feature type="region of interest" description="Disordered" evidence="1">
    <location>
        <begin position="28"/>
        <end position="63"/>
    </location>
</feature>
<evidence type="ECO:0000256" key="2">
    <source>
        <dbReference type="SAM" id="SignalP"/>
    </source>
</evidence>
<dbReference type="PANTHER" id="PTHR43649:SF11">
    <property type="entry name" value="ABC TRANSPORTER SUBSTRATE-BINDING PROTEIN YESO-RELATED"/>
    <property type="match status" value="1"/>
</dbReference>
<dbReference type="PROSITE" id="PS51257">
    <property type="entry name" value="PROKAR_LIPOPROTEIN"/>
    <property type="match status" value="1"/>
</dbReference>
<evidence type="ECO:0000256" key="1">
    <source>
        <dbReference type="SAM" id="MobiDB-lite"/>
    </source>
</evidence>
<dbReference type="Gene3D" id="3.40.190.10">
    <property type="entry name" value="Periplasmic binding protein-like II"/>
    <property type="match status" value="2"/>
</dbReference>
<evidence type="ECO:0000313" key="4">
    <source>
        <dbReference type="Proteomes" id="UP000293142"/>
    </source>
</evidence>
<feature type="signal peptide" evidence="2">
    <location>
        <begin position="1"/>
        <end position="32"/>
    </location>
</feature>
<dbReference type="InterPro" id="IPR006059">
    <property type="entry name" value="SBP"/>
</dbReference>
<dbReference type="OrthoDB" id="7918484at2"/>
<dbReference type="InterPro" id="IPR050490">
    <property type="entry name" value="Bact_solute-bd_prot1"/>
</dbReference>
<dbReference type="EMBL" id="SIRE01000007">
    <property type="protein sequence ID" value="TBL79461.1"/>
    <property type="molecule type" value="Genomic_DNA"/>
</dbReference>
<feature type="chain" id="PRO_5038511813" evidence="2">
    <location>
        <begin position="33"/>
        <end position="462"/>
    </location>
</feature>
<protein>
    <submittedName>
        <fullName evidence="3">Sugar ABC transporter substrate-binding protein</fullName>
    </submittedName>
</protein>
<dbReference type="CDD" id="cd13585">
    <property type="entry name" value="PBP2_TMBP_like"/>
    <property type="match status" value="1"/>
</dbReference>
<name>A0A4Q9DWC7_9BACL</name>